<reference evidence="1 2" key="2">
    <citation type="journal article" date="2019" name="G3 (Bethesda)">
        <title>Hybrid Assembly of the Genome of the Entomopathogenic Nematode Steinernema carpocapsae Identifies the X-Chromosome.</title>
        <authorList>
            <person name="Serra L."/>
            <person name="Macchietto M."/>
            <person name="Macias-Munoz A."/>
            <person name="McGill C.J."/>
            <person name="Rodriguez I.M."/>
            <person name="Rodriguez B."/>
            <person name="Murad R."/>
            <person name="Mortazavi A."/>
        </authorList>
    </citation>
    <scope>NUCLEOTIDE SEQUENCE [LARGE SCALE GENOMIC DNA]</scope>
    <source>
        <strain evidence="1 2">ALL</strain>
    </source>
</reference>
<reference evidence="1 2" key="1">
    <citation type="journal article" date="2015" name="Genome Biol.">
        <title>Comparative genomics of Steinernema reveals deeply conserved gene regulatory networks.</title>
        <authorList>
            <person name="Dillman A.R."/>
            <person name="Macchietto M."/>
            <person name="Porter C.F."/>
            <person name="Rogers A."/>
            <person name="Williams B."/>
            <person name="Antoshechkin I."/>
            <person name="Lee M.M."/>
            <person name="Goodwin Z."/>
            <person name="Lu X."/>
            <person name="Lewis E.E."/>
            <person name="Goodrich-Blair H."/>
            <person name="Stock S.P."/>
            <person name="Adams B.J."/>
            <person name="Sternberg P.W."/>
            <person name="Mortazavi A."/>
        </authorList>
    </citation>
    <scope>NUCLEOTIDE SEQUENCE [LARGE SCALE GENOMIC DNA]</scope>
    <source>
        <strain evidence="1 2">ALL</strain>
    </source>
</reference>
<accession>A0A4V6A3G8</accession>
<keyword evidence="2" id="KW-1185">Reference proteome</keyword>
<evidence type="ECO:0000313" key="1">
    <source>
        <dbReference type="EMBL" id="TKR83105.1"/>
    </source>
</evidence>
<name>A0A4V6A3G8_STECR</name>
<proteinExistence type="predicted"/>
<dbReference type="EMBL" id="AZBU02000004">
    <property type="protein sequence ID" value="TKR83105.1"/>
    <property type="molecule type" value="Genomic_DNA"/>
</dbReference>
<dbReference type="AlphaFoldDB" id="A0A4V6A3G8"/>
<comment type="caution">
    <text evidence="1">The sequence shown here is derived from an EMBL/GenBank/DDBJ whole genome shotgun (WGS) entry which is preliminary data.</text>
</comment>
<sequence>MLRFPNACTLSPSCSVNPFSRPCPTTLLPVWMRRTTQHCQDTKSTERKKTSTLLICSTAKWYLSFRDCRVQPVAVETVVATSKSAFSFRKY</sequence>
<dbReference type="Proteomes" id="UP000298663">
    <property type="component" value="Unassembled WGS sequence"/>
</dbReference>
<protein>
    <submittedName>
        <fullName evidence="1">Uncharacterized protein</fullName>
    </submittedName>
</protein>
<gene>
    <name evidence="1" type="ORF">L596_016751</name>
</gene>
<organism evidence="1 2">
    <name type="scientific">Steinernema carpocapsae</name>
    <name type="common">Entomopathogenic nematode</name>
    <dbReference type="NCBI Taxonomy" id="34508"/>
    <lineage>
        <taxon>Eukaryota</taxon>
        <taxon>Metazoa</taxon>
        <taxon>Ecdysozoa</taxon>
        <taxon>Nematoda</taxon>
        <taxon>Chromadorea</taxon>
        <taxon>Rhabditida</taxon>
        <taxon>Tylenchina</taxon>
        <taxon>Panagrolaimomorpha</taxon>
        <taxon>Strongyloidoidea</taxon>
        <taxon>Steinernematidae</taxon>
        <taxon>Steinernema</taxon>
    </lineage>
</organism>
<evidence type="ECO:0000313" key="2">
    <source>
        <dbReference type="Proteomes" id="UP000298663"/>
    </source>
</evidence>